<dbReference type="InterPro" id="IPR000683">
    <property type="entry name" value="Gfo/Idh/MocA-like_OxRdtase_N"/>
</dbReference>
<evidence type="ECO:0000259" key="1">
    <source>
        <dbReference type="Pfam" id="PF01408"/>
    </source>
</evidence>
<proteinExistence type="predicted"/>
<dbReference type="SUPFAM" id="SSF51735">
    <property type="entry name" value="NAD(P)-binding Rossmann-fold domains"/>
    <property type="match status" value="1"/>
</dbReference>
<dbReference type="InterPro" id="IPR051450">
    <property type="entry name" value="Gfo/Idh/MocA_Oxidoreductases"/>
</dbReference>
<dbReference type="Gene3D" id="3.40.50.720">
    <property type="entry name" value="NAD(P)-binding Rossmann-like Domain"/>
    <property type="match status" value="1"/>
</dbReference>
<evidence type="ECO:0000313" key="3">
    <source>
        <dbReference type="EMBL" id="SDW64707.1"/>
    </source>
</evidence>
<organism evidence="3 4">
    <name type="scientific">Flagellimonas zhangzhouensis</name>
    <dbReference type="NCBI Taxonomy" id="1073328"/>
    <lineage>
        <taxon>Bacteria</taxon>
        <taxon>Pseudomonadati</taxon>
        <taxon>Bacteroidota</taxon>
        <taxon>Flavobacteriia</taxon>
        <taxon>Flavobacteriales</taxon>
        <taxon>Flavobacteriaceae</taxon>
        <taxon>Flagellimonas</taxon>
    </lineage>
</organism>
<keyword evidence="4" id="KW-1185">Reference proteome</keyword>
<dbReference type="STRING" id="1073328.SAMN05216294_0320"/>
<dbReference type="AlphaFoldDB" id="A0A1H2V8Q0"/>
<name>A0A1H2V8Q0_9FLAO</name>
<evidence type="ECO:0000313" key="4">
    <source>
        <dbReference type="Proteomes" id="UP000199592"/>
    </source>
</evidence>
<accession>A0A1H2V8Q0</accession>
<dbReference type="OrthoDB" id="9815825at2"/>
<protein>
    <submittedName>
        <fullName evidence="3">Predicted dehydrogenase</fullName>
    </submittedName>
</protein>
<dbReference type="Gene3D" id="3.30.360.10">
    <property type="entry name" value="Dihydrodipicolinate Reductase, domain 2"/>
    <property type="match status" value="1"/>
</dbReference>
<dbReference type="PANTHER" id="PTHR43377:SF1">
    <property type="entry name" value="BILIVERDIN REDUCTASE A"/>
    <property type="match status" value="1"/>
</dbReference>
<dbReference type="Pfam" id="PF01408">
    <property type="entry name" value="GFO_IDH_MocA"/>
    <property type="match status" value="1"/>
</dbReference>
<dbReference type="RefSeq" id="WP_090291992.1">
    <property type="nucleotide sequence ID" value="NZ_FNKI01000001.1"/>
</dbReference>
<dbReference type="EMBL" id="FNMY01000002">
    <property type="protein sequence ID" value="SDW64707.1"/>
    <property type="molecule type" value="Genomic_DNA"/>
</dbReference>
<dbReference type="PANTHER" id="PTHR43377">
    <property type="entry name" value="BILIVERDIN REDUCTASE A"/>
    <property type="match status" value="1"/>
</dbReference>
<dbReference type="SUPFAM" id="SSF55347">
    <property type="entry name" value="Glyceraldehyde-3-phosphate dehydrogenase-like, C-terminal domain"/>
    <property type="match status" value="1"/>
</dbReference>
<gene>
    <name evidence="3" type="ORF">SAMN04487892_1972</name>
</gene>
<dbReference type="Pfam" id="PF22725">
    <property type="entry name" value="GFO_IDH_MocA_C3"/>
    <property type="match status" value="1"/>
</dbReference>
<feature type="domain" description="Gfo/Idh/MocA-like oxidoreductase N-terminal" evidence="1">
    <location>
        <begin position="28"/>
        <end position="144"/>
    </location>
</feature>
<dbReference type="Proteomes" id="UP000199592">
    <property type="component" value="Unassembled WGS sequence"/>
</dbReference>
<reference evidence="4" key="1">
    <citation type="submission" date="2016-10" db="EMBL/GenBank/DDBJ databases">
        <authorList>
            <person name="Varghese N."/>
            <person name="Submissions S."/>
        </authorList>
    </citation>
    <scope>NUCLEOTIDE SEQUENCE [LARGE SCALE GENOMIC DNA]</scope>
    <source>
        <strain evidence="4">DSM 25030</strain>
    </source>
</reference>
<dbReference type="InterPro" id="IPR055170">
    <property type="entry name" value="GFO_IDH_MocA-like_dom"/>
</dbReference>
<feature type="domain" description="GFO/IDH/MocA-like oxidoreductase" evidence="2">
    <location>
        <begin position="157"/>
        <end position="283"/>
    </location>
</feature>
<sequence>MVRSALFILTFLFFVNMQLIAQSEPLKVGVAGLSHSHVHSILGRKDIGDIKIVGIAEPNRELAQRYSEQHGFSMDLVYNSLEEMIVATQPEAVTAFGSIFEHLKVVETCAPKGIHVMVEKPLAVSMEHAKKMKALAQKHNIHLLTNYETTWYPTNHEAKTLLDNGKIGSLHKVVVRDGHRGPVKIGVNEEFLEWLQDPVLNGGGAITDFGCYGANLSTWLLKGKKPNTVTAVTQQLQPENNPNVDDDAVIILTYDDCQAVLQPSWNWPIGRKDMELYGLTGAIFADNRNTLRVRMAEGYDGYDEEITTLEERTYPYNDPFALLVGVVRGSIQLNPEDLTALENNMTVVEILDAARKSAKTGKTIKLKK</sequence>
<evidence type="ECO:0000259" key="2">
    <source>
        <dbReference type="Pfam" id="PF22725"/>
    </source>
</evidence>
<dbReference type="InterPro" id="IPR036291">
    <property type="entry name" value="NAD(P)-bd_dom_sf"/>
</dbReference>
<dbReference type="GO" id="GO:0000166">
    <property type="term" value="F:nucleotide binding"/>
    <property type="evidence" value="ECO:0007669"/>
    <property type="project" value="InterPro"/>
</dbReference>